<protein>
    <submittedName>
        <fullName evidence="1">Uncharacterized protein</fullName>
    </submittedName>
</protein>
<dbReference type="EMBL" id="JAEACU010000006">
    <property type="protein sequence ID" value="KAH7524761.1"/>
    <property type="molecule type" value="Genomic_DNA"/>
</dbReference>
<dbReference type="AlphaFoldDB" id="A0A978VA26"/>
<organism evidence="1 2">
    <name type="scientific">Ziziphus jujuba var. spinosa</name>
    <dbReference type="NCBI Taxonomy" id="714518"/>
    <lineage>
        <taxon>Eukaryota</taxon>
        <taxon>Viridiplantae</taxon>
        <taxon>Streptophyta</taxon>
        <taxon>Embryophyta</taxon>
        <taxon>Tracheophyta</taxon>
        <taxon>Spermatophyta</taxon>
        <taxon>Magnoliopsida</taxon>
        <taxon>eudicotyledons</taxon>
        <taxon>Gunneridae</taxon>
        <taxon>Pentapetalae</taxon>
        <taxon>rosids</taxon>
        <taxon>fabids</taxon>
        <taxon>Rosales</taxon>
        <taxon>Rhamnaceae</taxon>
        <taxon>Paliureae</taxon>
        <taxon>Ziziphus</taxon>
    </lineage>
</organism>
<gene>
    <name evidence="1" type="ORF">FEM48_Zijuj06G0153600</name>
</gene>
<proteinExistence type="predicted"/>
<evidence type="ECO:0000313" key="1">
    <source>
        <dbReference type="EMBL" id="KAH7524761.1"/>
    </source>
</evidence>
<accession>A0A978VA26</accession>
<name>A0A978VA26_ZIZJJ</name>
<dbReference type="PANTHER" id="PTHR47481">
    <property type="match status" value="1"/>
</dbReference>
<dbReference type="Proteomes" id="UP000813462">
    <property type="component" value="Unassembled WGS sequence"/>
</dbReference>
<reference evidence="1" key="1">
    <citation type="journal article" date="2021" name="Front. Plant Sci.">
        <title>Chromosome-Scale Genome Assembly for Chinese Sour Jujube and Insights Into Its Genome Evolution and Domestication Signature.</title>
        <authorList>
            <person name="Shen L.-Y."/>
            <person name="Luo H."/>
            <person name="Wang X.-L."/>
            <person name="Wang X.-M."/>
            <person name="Qiu X.-J."/>
            <person name="Liu H."/>
            <person name="Zhou S.-S."/>
            <person name="Jia K.-H."/>
            <person name="Nie S."/>
            <person name="Bao Y.-T."/>
            <person name="Zhang R.-G."/>
            <person name="Yun Q.-Z."/>
            <person name="Chai Y.-H."/>
            <person name="Lu J.-Y."/>
            <person name="Li Y."/>
            <person name="Zhao S.-W."/>
            <person name="Mao J.-F."/>
            <person name="Jia S.-G."/>
            <person name="Mao Y.-M."/>
        </authorList>
    </citation>
    <scope>NUCLEOTIDE SEQUENCE</scope>
    <source>
        <strain evidence="1">AT0</strain>
        <tissue evidence="1">Leaf</tissue>
    </source>
</reference>
<comment type="caution">
    <text evidence="1">The sequence shown here is derived from an EMBL/GenBank/DDBJ whole genome shotgun (WGS) entry which is preliminary data.</text>
</comment>
<evidence type="ECO:0000313" key="2">
    <source>
        <dbReference type="Proteomes" id="UP000813462"/>
    </source>
</evidence>
<sequence length="263" mass="29042">MRNLNIRYASYSRSQLLELRTQLQSTEKGDMSINEFWFKMKMIVDKLEAMSEFVHETDFAFYILRELGLEFDTISENLNSRYNVIITMNIGNNNSANIVNTTHHIGVDAVFGMSYVLGQSSSANSKNSSVNHVGLSVSSLGPLAFNVSIITNLMVQILNVLLKKLEAIEVIMQTPPFQQHPPILQGYDHRGFLAGIQSGFPSNPTTGQYDYGSQMLTGNFANLSGTPFIHPVGSVYPNVVVSPGIFVQIGFNLPGSQLNNVIG</sequence>
<dbReference type="PANTHER" id="PTHR47481:SF31">
    <property type="entry name" value="OS01G0873500 PROTEIN"/>
    <property type="match status" value="1"/>
</dbReference>